<dbReference type="RefSeq" id="WP_165049937.1">
    <property type="nucleotide sequence ID" value="NZ_JAALFE010000009.1"/>
</dbReference>
<dbReference type="PROSITE" id="PS50930">
    <property type="entry name" value="HTH_LYTTR"/>
    <property type="match status" value="1"/>
</dbReference>
<dbReference type="SMART" id="SM00850">
    <property type="entry name" value="LytTR"/>
    <property type="match status" value="1"/>
</dbReference>
<sequence>MFKRLVDWLWGAPETRRMVQANFRPRADFIAAGRAYMVNPVTLYGYALPLTMLLTGSIKPEYTALGVPEFASHLLTMAKVLAFWGFMWLMLGRALWLFLRLGSAVVIVIAGLWVVAVLLSQVLTVLFVAGADWNWTRILRQAAFTLPSTLVAVYASGPALRERLGYIPELVPLWWSNVSVQVPLLLKLPPEKRGRIRRIHAANQYIEVVTDAGSALLRLSLRDAASLIPAETGWLCHRSLWIRKDEVVALTFHRGQPQITDRDGTTHAISRASVPMIRDWLEETRPEQLTAPDTAAA</sequence>
<protein>
    <submittedName>
        <fullName evidence="3">LytTR family transcriptional regulator</fullName>
    </submittedName>
</protein>
<feature type="transmembrane region" description="Helical" evidence="1">
    <location>
        <begin position="142"/>
        <end position="160"/>
    </location>
</feature>
<organism evidence="3 4">
    <name type="scientific">Paragemmobacter kunshanensis</name>
    <dbReference type="NCBI Taxonomy" id="2583234"/>
    <lineage>
        <taxon>Bacteria</taxon>
        <taxon>Pseudomonadati</taxon>
        <taxon>Pseudomonadota</taxon>
        <taxon>Alphaproteobacteria</taxon>
        <taxon>Rhodobacterales</taxon>
        <taxon>Paracoccaceae</taxon>
        <taxon>Paragemmobacter</taxon>
    </lineage>
</organism>
<evidence type="ECO:0000259" key="2">
    <source>
        <dbReference type="PROSITE" id="PS50930"/>
    </source>
</evidence>
<dbReference type="EMBL" id="JAALFE010000009">
    <property type="protein sequence ID" value="NGQ91424.1"/>
    <property type="molecule type" value="Genomic_DNA"/>
</dbReference>
<reference evidence="3 4" key="1">
    <citation type="submission" date="2020-02" db="EMBL/GenBank/DDBJ databases">
        <title>Rhodobacter translucens sp. nov., a novel bacterium isolated from activated sludge.</title>
        <authorList>
            <person name="Liu J."/>
        </authorList>
    </citation>
    <scope>NUCLEOTIDE SEQUENCE [LARGE SCALE GENOMIC DNA]</scope>
    <source>
        <strain evidence="3 4">HX-7-19</strain>
    </source>
</reference>
<evidence type="ECO:0000256" key="1">
    <source>
        <dbReference type="SAM" id="Phobius"/>
    </source>
</evidence>
<feature type="transmembrane region" description="Helical" evidence="1">
    <location>
        <begin position="105"/>
        <end position="130"/>
    </location>
</feature>
<keyword evidence="1" id="KW-0472">Membrane</keyword>
<dbReference type="AlphaFoldDB" id="A0A6M1U1T7"/>
<dbReference type="GO" id="GO:0003677">
    <property type="term" value="F:DNA binding"/>
    <property type="evidence" value="ECO:0007669"/>
    <property type="project" value="InterPro"/>
</dbReference>
<feature type="transmembrane region" description="Helical" evidence="1">
    <location>
        <begin position="80"/>
        <end position="99"/>
    </location>
</feature>
<comment type="caution">
    <text evidence="3">The sequence shown here is derived from an EMBL/GenBank/DDBJ whole genome shotgun (WGS) entry which is preliminary data.</text>
</comment>
<dbReference type="Proteomes" id="UP000474758">
    <property type="component" value="Unassembled WGS sequence"/>
</dbReference>
<evidence type="ECO:0000313" key="4">
    <source>
        <dbReference type="Proteomes" id="UP000474758"/>
    </source>
</evidence>
<gene>
    <name evidence="3" type="ORF">G5V65_10990</name>
</gene>
<proteinExistence type="predicted"/>
<dbReference type="Pfam" id="PF04397">
    <property type="entry name" value="LytTR"/>
    <property type="match status" value="1"/>
</dbReference>
<keyword evidence="1" id="KW-0812">Transmembrane</keyword>
<dbReference type="InterPro" id="IPR007492">
    <property type="entry name" value="LytTR_DNA-bd_dom"/>
</dbReference>
<keyword evidence="4" id="KW-1185">Reference proteome</keyword>
<accession>A0A6M1U1T7</accession>
<keyword evidence="1" id="KW-1133">Transmembrane helix</keyword>
<evidence type="ECO:0000313" key="3">
    <source>
        <dbReference type="EMBL" id="NGQ91424.1"/>
    </source>
</evidence>
<name>A0A6M1U1T7_9RHOB</name>
<feature type="domain" description="HTH LytTR-type" evidence="2">
    <location>
        <begin position="198"/>
        <end position="283"/>
    </location>
</feature>